<keyword evidence="9 11" id="KW-0472">Membrane</keyword>
<evidence type="ECO:0000256" key="12">
    <source>
        <dbReference type="RuleBase" id="RU003357"/>
    </source>
</evidence>
<gene>
    <name evidence="16" type="ORF">SKP52_13215</name>
</gene>
<feature type="chain" id="PRO_5002032105" description="TonB-dependent receptor" evidence="13">
    <location>
        <begin position="25"/>
        <end position="775"/>
    </location>
</feature>
<keyword evidence="13" id="KW-0732">Signal</keyword>
<keyword evidence="17" id="KW-1185">Reference proteome</keyword>
<keyword evidence="5 11" id="KW-0812">Transmembrane</keyword>
<dbReference type="SUPFAM" id="SSF56935">
    <property type="entry name" value="Porins"/>
    <property type="match status" value="1"/>
</dbReference>
<evidence type="ECO:0000256" key="4">
    <source>
        <dbReference type="ARBA" id="ARBA00022496"/>
    </source>
</evidence>
<dbReference type="PROSITE" id="PS52016">
    <property type="entry name" value="TONB_DEPENDENT_REC_3"/>
    <property type="match status" value="1"/>
</dbReference>
<dbReference type="AlphaFoldDB" id="A0A0A7PHE7"/>
<feature type="signal peptide" evidence="13">
    <location>
        <begin position="1"/>
        <end position="24"/>
    </location>
</feature>
<organism evidence="16 17">
    <name type="scientific">Sphingopyxis fribergensis</name>
    <dbReference type="NCBI Taxonomy" id="1515612"/>
    <lineage>
        <taxon>Bacteria</taxon>
        <taxon>Pseudomonadati</taxon>
        <taxon>Pseudomonadota</taxon>
        <taxon>Alphaproteobacteria</taxon>
        <taxon>Sphingomonadales</taxon>
        <taxon>Sphingomonadaceae</taxon>
        <taxon>Sphingopyxis</taxon>
    </lineage>
</organism>
<feature type="domain" description="TonB-dependent receptor plug" evidence="15">
    <location>
        <begin position="58"/>
        <end position="164"/>
    </location>
</feature>
<dbReference type="OrthoDB" id="7223550at2"/>
<evidence type="ECO:0000313" key="17">
    <source>
        <dbReference type="Proteomes" id="UP000030907"/>
    </source>
</evidence>
<accession>A0A0A7PHE7</accession>
<evidence type="ECO:0000256" key="1">
    <source>
        <dbReference type="ARBA" id="ARBA00004571"/>
    </source>
</evidence>
<dbReference type="KEGG" id="sphk:SKP52_13215"/>
<keyword evidence="7" id="KW-0406">Ion transport</keyword>
<evidence type="ECO:0000256" key="7">
    <source>
        <dbReference type="ARBA" id="ARBA00023065"/>
    </source>
</evidence>
<evidence type="ECO:0000256" key="11">
    <source>
        <dbReference type="PROSITE-ProRule" id="PRU01360"/>
    </source>
</evidence>
<keyword evidence="2 11" id="KW-0813">Transport</keyword>
<proteinExistence type="inferred from homology"/>
<dbReference type="Gene3D" id="2.40.170.20">
    <property type="entry name" value="TonB-dependent receptor, beta-barrel domain"/>
    <property type="match status" value="1"/>
</dbReference>
<reference evidence="16 17" key="1">
    <citation type="journal article" date="2015" name="Int. J. Syst. Evol. Microbiol.">
        <title>Description of Sphingopyxis fribergensis sp. nov. - a soil bacterium with the ability to degrade styrene and phenylacetic acid.</title>
        <authorList>
            <person name="Oelschlagel M."/>
            <person name="Ruckert C."/>
            <person name="Kalinowski J."/>
            <person name="Schmidt G."/>
            <person name="Schlomann M."/>
            <person name="Tischler D."/>
        </authorList>
    </citation>
    <scope>NUCLEOTIDE SEQUENCE [LARGE SCALE GENOMIC DNA]</scope>
    <source>
        <strain evidence="16 17">Kp5.2</strain>
    </source>
</reference>
<sequence>MQNGRWLYWTTALGTLGICNAAAAQDVAPQAPIANIAETETSGLTDIVVTAQKRSESIQDIPVTVLAVGGDQIAQEGIKDLFQVADLVPGMVFSRAPDDGLALTIRGLGSSARPQAFEQSVAVFTDGVFLGKGRLYSTSFFDTDRIEFIKGTQSTLLGKNASIGAISIVSRQPTQDLGFEARAAYELERGGYTFDGVANVPLNDNVGVRVAAHYNDLDGWVRNAINGHQGPQHKDFGLRATLRAEVTNTLKLTGSYQYSNNIQIGASYHLVGNIPPEYGPGTLRGPLLHYTSMTKNGDAYHRTRSHIASLKAELELGDHTLVSQTSYVAYNLYNLDDLDFNKDDAINFVRNEKYSQLSQELRIQSPTGDALEYMAGLYYLDSHWNSQEDQLWAVPGLPPPGSGFPVPPGQFFNGPFTNNFVQDSKTYSAFASGTWHILDTLRLAGGLRYTREAKDVVFGRTNFGPLTAWNTIVNPPFDPTALNHNSDFFDGNVSLQYDIDQNVMAYISYGHGSKSGGFVETNTISVVADPSVLVGGKVPAALVASGAAIKDEFTTSYEAGFKTTLLDRRLRLNLTAFLTKIKNFQDTVFTGGPLGFLTFNGPSRSKGFEMDTAFQLTPHIQFNAGATYADATAVIQPFDAAGNPAVDADGNPIFARYRRTQAPKLIYNAGIDFDIPINSDVNLRLGGSVRHRNSMYNTRQEQQFSKALTTYDASIGIESSDERWGIDLVAKNITNAVSEDFASPPPDARFSIYYGAHVASPNALRTITLSARVRF</sequence>
<dbReference type="Pfam" id="PF07715">
    <property type="entry name" value="Plug"/>
    <property type="match status" value="1"/>
</dbReference>
<dbReference type="GO" id="GO:0006826">
    <property type="term" value="P:iron ion transport"/>
    <property type="evidence" value="ECO:0007669"/>
    <property type="project" value="UniProtKB-KW"/>
</dbReference>
<dbReference type="PANTHER" id="PTHR32552">
    <property type="entry name" value="FERRICHROME IRON RECEPTOR-RELATED"/>
    <property type="match status" value="1"/>
</dbReference>
<evidence type="ECO:0000256" key="5">
    <source>
        <dbReference type="ARBA" id="ARBA00022692"/>
    </source>
</evidence>
<evidence type="ECO:0000256" key="3">
    <source>
        <dbReference type="ARBA" id="ARBA00022452"/>
    </source>
</evidence>
<dbReference type="RefSeq" id="WP_052208244.1">
    <property type="nucleotide sequence ID" value="NZ_CP009122.1"/>
</dbReference>
<evidence type="ECO:0000256" key="13">
    <source>
        <dbReference type="SAM" id="SignalP"/>
    </source>
</evidence>
<evidence type="ECO:0000256" key="6">
    <source>
        <dbReference type="ARBA" id="ARBA00023004"/>
    </source>
</evidence>
<dbReference type="Proteomes" id="UP000030907">
    <property type="component" value="Chromosome"/>
</dbReference>
<evidence type="ECO:0000259" key="14">
    <source>
        <dbReference type="Pfam" id="PF00593"/>
    </source>
</evidence>
<dbReference type="InterPro" id="IPR036942">
    <property type="entry name" value="Beta-barrel_TonB_sf"/>
</dbReference>
<dbReference type="Pfam" id="PF00593">
    <property type="entry name" value="TonB_dep_Rec_b-barrel"/>
    <property type="match status" value="1"/>
</dbReference>
<evidence type="ECO:0000313" key="16">
    <source>
        <dbReference type="EMBL" id="AJA09531.1"/>
    </source>
</evidence>
<comment type="subcellular location">
    <subcellularLocation>
        <location evidence="1 11">Cell outer membrane</location>
        <topology evidence="1 11">Multi-pass membrane protein</topology>
    </subcellularLocation>
</comment>
<feature type="domain" description="TonB-dependent receptor-like beta-barrel" evidence="14">
    <location>
        <begin position="288"/>
        <end position="732"/>
    </location>
</feature>
<keyword evidence="10 11" id="KW-0998">Cell outer membrane</keyword>
<keyword evidence="8 12" id="KW-0798">TonB box</keyword>
<evidence type="ECO:0008006" key="18">
    <source>
        <dbReference type="Google" id="ProtNLM"/>
    </source>
</evidence>
<dbReference type="InterPro" id="IPR000531">
    <property type="entry name" value="Beta-barrel_TonB"/>
</dbReference>
<dbReference type="GO" id="GO:0009279">
    <property type="term" value="C:cell outer membrane"/>
    <property type="evidence" value="ECO:0007669"/>
    <property type="project" value="UniProtKB-SubCell"/>
</dbReference>
<comment type="similarity">
    <text evidence="11 12">Belongs to the TonB-dependent receptor family.</text>
</comment>
<keyword evidence="6" id="KW-0408">Iron</keyword>
<dbReference type="EMBL" id="CP009122">
    <property type="protein sequence ID" value="AJA09531.1"/>
    <property type="molecule type" value="Genomic_DNA"/>
</dbReference>
<dbReference type="HOGENOM" id="CLU_008287_15_0_5"/>
<name>A0A0A7PHE7_9SPHN</name>
<dbReference type="InterPro" id="IPR039426">
    <property type="entry name" value="TonB-dep_rcpt-like"/>
</dbReference>
<keyword evidence="4" id="KW-0410">Iron transport</keyword>
<evidence type="ECO:0000256" key="9">
    <source>
        <dbReference type="ARBA" id="ARBA00023136"/>
    </source>
</evidence>
<evidence type="ECO:0000256" key="8">
    <source>
        <dbReference type="ARBA" id="ARBA00023077"/>
    </source>
</evidence>
<evidence type="ECO:0000256" key="10">
    <source>
        <dbReference type="ARBA" id="ARBA00023237"/>
    </source>
</evidence>
<protein>
    <recommendedName>
        <fullName evidence="18">TonB-dependent receptor</fullName>
    </recommendedName>
</protein>
<dbReference type="InterPro" id="IPR012910">
    <property type="entry name" value="Plug_dom"/>
</dbReference>
<keyword evidence="3 11" id="KW-1134">Transmembrane beta strand</keyword>
<evidence type="ECO:0000259" key="15">
    <source>
        <dbReference type="Pfam" id="PF07715"/>
    </source>
</evidence>
<dbReference type="STRING" id="1515612.SKP52_13215"/>
<evidence type="ECO:0000256" key="2">
    <source>
        <dbReference type="ARBA" id="ARBA00022448"/>
    </source>
</evidence>
<dbReference type="PANTHER" id="PTHR32552:SF81">
    <property type="entry name" value="TONB-DEPENDENT OUTER MEMBRANE RECEPTOR"/>
    <property type="match status" value="1"/>
</dbReference>